<gene>
    <name evidence="1" type="ORF">H3V42_17025</name>
</gene>
<protein>
    <submittedName>
        <fullName evidence="1">Uncharacterized protein</fullName>
    </submittedName>
</protein>
<accession>A0A9X7YAQ6</accession>
<proteinExistence type="predicted"/>
<sequence>MLDDTIRQHVRNTLDNPEIAVACFSYPRRHGKTALTAMLIAWRFITRINENIAVVANSEKQVASTALRLIKGAFEHTPILRQLVGAGHIVIGADSITFPTTGSIIKGYSSNPAALWGVKLTAAQISEIHAAKDGGDPVYEALIGSLLDSAGSLMLIDSTVSPRSSKLYELYQLANHPTDPDPSIMFAHIQYADIDESIAKMPPWISATKLRSLKRTMLPHKFALLHLNRWGDAAGVLFPNDVLDQCIAEYPLDLAALTNGAASVVGIGLDRAFGGSAHGDKTATAAVAKIMVEGDEHIYILDSDDIFLSRLSAIKKRFESYHRAYNVQRAGIESYGGQDVADWAATQAYAAGAETIHPTRQAKYSAFMLLWQAAAEGRLHIHPKFKPLIEEMRVFEVIEDGKSDTGSGQASIPKFSHPRGGHDDYLHALVWAVYSMRTVTMNAYEVEGIHCGGRGPAVVQCALNGGGVIPPCAVACRSMREVQELHAKYLAIKHPGSERLTLPAFIAEKVTNTGAHSLPR</sequence>
<dbReference type="Proteomes" id="UP000515377">
    <property type="component" value="Chromosome"/>
</dbReference>
<name>A0A9X7YAQ6_SPHYA</name>
<dbReference type="Gene3D" id="3.40.50.300">
    <property type="entry name" value="P-loop containing nucleotide triphosphate hydrolases"/>
    <property type="match status" value="1"/>
</dbReference>
<evidence type="ECO:0000313" key="1">
    <source>
        <dbReference type="EMBL" id="QNG43647.1"/>
    </source>
</evidence>
<evidence type="ECO:0000313" key="2">
    <source>
        <dbReference type="Proteomes" id="UP000515377"/>
    </source>
</evidence>
<organism evidence="1 2">
    <name type="scientific">Sphingobium yanoikuyae</name>
    <name type="common">Sphingomonas yanoikuyae</name>
    <dbReference type="NCBI Taxonomy" id="13690"/>
    <lineage>
        <taxon>Bacteria</taxon>
        <taxon>Pseudomonadati</taxon>
        <taxon>Pseudomonadota</taxon>
        <taxon>Alphaproteobacteria</taxon>
        <taxon>Sphingomonadales</taxon>
        <taxon>Sphingomonadaceae</taxon>
        <taxon>Sphingobium</taxon>
    </lineage>
</organism>
<dbReference type="EMBL" id="CP060122">
    <property type="protein sequence ID" value="QNG43647.1"/>
    <property type="molecule type" value="Genomic_DNA"/>
</dbReference>
<dbReference type="AlphaFoldDB" id="A0A9X7YAQ6"/>
<dbReference type="Gene3D" id="3.30.420.240">
    <property type="match status" value="1"/>
</dbReference>
<dbReference type="InterPro" id="IPR027417">
    <property type="entry name" value="P-loop_NTPase"/>
</dbReference>
<reference evidence="1 2" key="1">
    <citation type="submission" date="2020-07" db="EMBL/GenBank/DDBJ databases">
        <title>Whole genome sequence of Sphingobium yanoikuyae A3.</title>
        <authorList>
            <person name="Han S.-S."/>
        </authorList>
    </citation>
    <scope>NUCLEOTIDE SEQUENCE [LARGE SCALE GENOMIC DNA]</scope>
    <source>
        <strain evidence="1 2">A3</strain>
    </source>
</reference>